<keyword evidence="1" id="KW-1133">Transmembrane helix</keyword>
<dbReference type="AlphaFoldDB" id="A0A1T4P7C3"/>
<organism evidence="2 3">
    <name type="scientific">Porphyromonas circumdentaria</name>
    <dbReference type="NCBI Taxonomy" id="29524"/>
    <lineage>
        <taxon>Bacteria</taxon>
        <taxon>Pseudomonadati</taxon>
        <taxon>Bacteroidota</taxon>
        <taxon>Bacteroidia</taxon>
        <taxon>Bacteroidales</taxon>
        <taxon>Porphyromonadaceae</taxon>
        <taxon>Porphyromonas</taxon>
    </lineage>
</organism>
<evidence type="ECO:0000256" key="1">
    <source>
        <dbReference type="SAM" id="Phobius"/>
    </source>
</evidence>
<dbReference type="EMBL" id="FUXE01000014">
    <property type="protein sequence ID" value="SJZ87475.1"/>
    <property type="molecule type" value="Genomic_DNA"/>
</dbReference>
<feature type="transmembrane region" description="Helical" evidence="1">
    <location>
        <begin position="29"/>
        <end position="46"/>
    </location>
</feature>
<keyword evidence="1" id="KW-0812">Transmembrane</keyword>
<evidence type="ECO:0000313" key="3">
    <source>
        <dbReference type="Proteomes" id="UP000190121"/>
    </source>
</evidence>
<protein>
    <submittedName>
        <fullName evidence="2">Uncharacterized protein</fullName>
    </submittedName>
</protein>
<reference evidence="3" key="1">
    <citation type="submission" date="2017-02" db="EMBL/GenBank/DDBJ databases">
        <authorList>
            <person name="Varghese N."/>
            <person name="Submissions S."/>
        </authorList>
    </citation>
    <scope>NUCLEOTIDE SEQUENCE [LARGE SCALE GENOMIC DNA]</scope>
    <source>
        <strain evidence="3">ATCC 51356</strain>
    </source>
</reference>
<accession>A0A1T4P7C3</accession>
<dbReference type="Proteomes" id="UP000190121">
    <property type="component" value="Unassembled WGS sequence"/>
</dbReference>
<sequence length="52" mass="6309">MYLQSAYMYIQFENIYMQSANRELFQRKTTFSLVLLNFCLGGWNFFAEGYFL</sequence>
<evidence type="ECO:0000313" key="2">
    <source>
        <dbReference type="EMBL" id="SJZ87475.1"/>
    </source>
</evidence>
<name>A0A1T4P7C3_9PORP</name>
<dbReference type="STRING" id="29524.SAMN02745171_01366"/>
<keyword evidence="1" id="KW-0472">Membrane</keyword>
<keyword evidence="3" id="KW-1185">Reference proteome</keyword>
<proteinExistence type="predicted"/>
<gene>
    <name evidence="2" type="ORF">SAMN02745171_01366</name>
</gene>